<dbReference type="SUPFAM" id="SSF47413">
    <property type="entry name" value="lambda repressor-like DNA-binding domains"/>
    <property type="match status" value="1"/>
</dbReference>
<dbReference type="InterPro" id="IPR010982">
    <property type="entry name" value="Lambda_DNA-bd_dom_sf"/>
</dbReference>
<evidence type="ECO:0000259" key="1">
    <source>
        <dbReference type="PROSITE" id="PS50943"/>
    </source>
</evidence>
<dbReference type="SMART" id="SM00530">
    <property type="entry name" value="HTH_XRE"/>
    <property type="match status" value="1"/>
</dbReference>
<dbReference type="Proteomes" id="UP000639606">
    <property type="component" value="Unassembled WGS sequence"/>
</dbReference>
<dbReference type="GO" id="GO:0003677">
    <property type="term" value="F:DNA binding"/>
    <property type="evidence" value="ECO:0007669"/>
    <property type="project" value="InterPro"/>
</dbReference>
<sequence length="286" mass="31323">MLRRMVRSSAKGMALGTKLRGVREESGLSQRALARKLGVDSGTMSRAESGERPPDAELTAAILGALGVTGARRDEIMALARDDVAAGSAWLAIGLPEQRVQLDALLQMEQLSTEIVDVSPLVVPGLLQVSGYTRAIMRAAEVPNTEIETRVAIRMGRRDVLTRANPTRLTALIGAQVFRQRIGGPEVMRDQLEHLLKMAEQDNVELRAFPVDDMWHDAFAGAFSMLKIDRAKSVVHLENTASGLFLQEPEDVKVFESAVNRVLAVSMSEDQTRELIAREARRVTGD</sequence>
<dbReference type="EMBL" id="BMRG01000004">
    <property type="protein sequence ID" value="GGP54452.1"/>
    <property type="molecule type" value="Genomic_DNA"/>
</dbReference>
<dbReference type="InterPro" id="IPR043917">
    <property type="entry name" value="DUF5753"/>
</dbReference>
<dbReference type="Pfam" id="PF13560">
    <property type="entry name" value="HTH_31"/>
    <property type="match status" value="1"/>
</dbReference>
<dbReference type="CDD" id="cd00093">
    <property type="entry name" value="HTH_XRE"/>
    <property type="match status" value="1"/>
</dbReference>
<dbReference type="Gene3D" id="1.10.260.40">
    <property type="entry name" value="lambda repressor-like DNA-binding domains"/>
    <property type="match status" value="1"/>
</dbReference>
<dbReference type="Pfam" id="PF19054">
    <property type="entry name" value="DUF5753"/>
    <property type="match status" value="1"/>
</dbReference>
<reference evidence="2" key="1">
    <citation type="journal article" date="2014" name="Int. J. Syst. Evol. Microbiol.">
        <title>Complete genome sequence of Corynebacterium casei LMG S-19264T (=DSM 44701T), isolated from a smear-ripened cheese.</title>
        <authorList>
            <consortium name="US DOE Joint Genome Institute (JGI-PGF)"/>
            <person name="Walter F."/>
            <person name="Albersmeier A."/>
            <person name="Kalinowski J."/>
            <person name="Ruckert C."/>
        </authorList>
    </citation>
    <scope>NUCLEOTIDE SEQUENCE</scope>
    <source>
        <strain evidence="2">JCM 3313</strain>
    </source>
</reference>
<protein>
    <submittedName>
        <fullName evidence="2">Transcriptional regulator</fullName>
    </submittedName>
</protein>
<proteinExistence type="predicted"/>
<feature type="domain" description="HTH cro/C1-type" evidence="1">
    <location>
        <begin position="19"/>
        <end position="73"/>
    </location>
</feature>
<dbReference type="PROSITE" id="PS50943">
    <property type="entry name" value="HTH_CROC1"/>
    <property type="match status" value="1"/>
</dbReference>
<name>A0A918AM14_9PSEU</name>
<dbReference type="InterPro" id="IPR001387">
    <property type="entry name" value="Cro/C1-type_HTH"/>
</dbReference>
<evidence type="ECO:0000313" key="3">
    <source>
        <dbReference type="Proteomes" id="UP000639606"/>
    </source>
</evidence>
<organism evidence="2 3">
    <name type="scientific">Saccharothrix coeruleofusca</name>
    <dbReference type="NCBI Taxonomy" id="33919"/>
    <lineage>
        <taxon>Bacteria</taxon>
        <taxon>Bacillati</taxon>
        <taxon>Actinomycetota</taxon>
        <taxon>Actinomycetes</taxon>
        <taxon>Pseudonocardiales</taxon>
        <taxon>Pseudonocardiaceae</taxon>
        <taxon>Saccharothrix</taxon>
    </lineage>
</organism>
<gene>
    <name evidence="2" type="ORF">GCM10010185_28700</name>
</gene>
<dbReference type="AlphaFoldDB" id="A0A918AM14"/>
<accession>A0A918AM14</accession>
<keyword evidence="3" id="KW-1185">Reference proteome</keyword>
<reference evidence="2" key="2">
    <citation type="submission" date="2020-09" db="EMBL/GenBank/DDBJ databases">
        <authorList>
            <person name="Sun Q."/>
            <person name="Ohkuma M."/>
        </authorList>
    </citation>
    <scope>NUCLEOTIDE SEQUENCE</scope>
    <source>
        <strain evidence="2">JCM 3313</strain>
    </source>
</reference>
<comment type="caution">
    <text evidence="2">The sequence shown here is derived from an EMBL/GenBank/DDBJ whole genome shotgun (WGS) entry which is preliminary data.</text>
</comment>
<evidence type="ECO:0000313" key="2">
    <source>
        <dbReference type="EMBL" id="GGP54452.1"/>
    </source>
</evidence>